<comment type="catalytic activity">
    <reaction evidence="1 11 12">
        <text>Endonucleolytic cleavage to 5'-phosphomonoester.</text>
        <dbReference type="EC" id="3.1.26.4"/>
    </reaction>
</comment>
<dbReference type="Pfam" id="PF05198">
    <property type="entry name" value="IF3_N"/>
    <property type="match status" value="1"/>
</dbReference>
<evidence type="ECO:0000256" key="9">
    <source>
        <dbReference type="ARBA" id="ARBA00022801"/>
    </source>
</evidence>
<evidence type="ECO:0000313" key="15">
    <source>
        <dbReference type="Proteomes" id="UP000789901"/>
    </source>
</evidence>
<keyword evidence="10" id="KW-0464">Manganese</keyword>
<evidence type="ECO:0000256" key="5">
    <source>
        <dbReference type="ARBA" id="ARBA00022490"/>
    </source>
</evidence>
<evidence type="ECO:0000256" key="8">
    <source>
        <dbReference type="ARBA" id="ARBA00022759"/>
    </source>
</evidence>
<dbReference type="InterPro" id="IPR019814">
    <property type="entry name" value="Translation_initiation_fac_3_N"/>
</dbReference>
<dbReference type="Gene3D" id="3.30.420.10">
    <property type="entry name" value="Ribonuclease H-like superfamily/Ribonuclease H"/>
    <property type="match status" value="1"/>
</dbReference>
<dbReference type="InterPro" id="IPR001352">
    <property type="entry name" value="RNase_HII/HIII"/>
</dbReference>
<evidence type="ECO:0000256" key="3">
    <source>
        <dbReference type="ARBA" id="ARBA00004496"/>
    </source>
</evidence>
<dbReference type="EC" id="3.1.26.4" evidence="12"/>
<keyword evidence="6 11" id="KW-0540">Nuclease</keyword>
<dbReference type="SUPFAM" id="SSF53098">
    <property type="entry name" value="Ribonuclease H-like"/>
    <property type="match status" value="1"/>
</dbReference>
<comment type="similarity">
    <text evidence="4 12">Belongs to the RNase HII family.</text>
</comment>
<evidence type="ECO:0000256" key="10">
    <source>
        <dbReference type="ARBA" id="ARBA00023211"/>
    </source>
</evidence>
<keyword evidence="8 11" id="KW-0255">Endonuclease</keyword>
<keyword evidence="7 11" id="KW-0479">Metal-binding</keyword>
<proteinExistence type="inferred from homology"/>
<comment type="function">
    <text evidence="12">Endonuclease that specifically degrades the RNA of RNA-DNA hybrids.</text>
</comment>
<dbReference type="SUPFAM" id="SSF54364">
    <property type="entry name" value="Translation initiation factor IF3, N-terminal domain"/>
    <property type="match status" value="1"/>
</dbReference>
<dbReference type="InterPro" id="IPR022898">
    <property type="entry name" value="RNase_HII"/>
</dbReference>
<dbReference type="EMBL" id="CAJVQB010009026">
    <property type="protein sequence ID" value="CAG8725836.1"/>
    <property type="molecule type" value="Genomic_DNA"/>
</dbReference>
<evidence type="ECO:0000256" key="11">
    <source>
        <dbReference type="PROSITE-ProRule" id="PRU01319"/>
    </source>
</evidence>
<feature type="binding site" evidence="11">
    <location>
        <position position="14"/>
    </location>
    <ligand>
        <name>a divalent metal cation</name>
        <dbReference type="ChEBI" id="CHEBI:60240"/>
    </ligand>
</feature>
<keyword evidence="9 11" id="KW-0378">Hydrolase</keyword>
<dbReference type="PROSITE" id="PS51975">
    <property type="entry name" value="RNASE_H_2"/>
    <property type="match status" value="1"/>
</dbReference>
<protein>
    <recommendedName>
        <fullName evidence="12">Ribonuclease</fullName>
        <ecNumber evidence="12">3.1.26.4</ecNumber>
    </recommendedName>
</protein>
<comment type="subcellular location">
    <subcellularLocation>
        <location evidence="3">Cytoplasm</location>
    </subcellularLocation>
</comment>
<dbReference type="Gene3D" id="3.10.20.80">
    <property type="entry name" value="Translation initiation factor 3 (IF-3), N-terminal domain"/>
    <property type="match status" value="1"/>
</dbReference>
<name>A0ABN7V3R0_GIGMA</name>
<evidence type="ECO:0000256" key="12">
    <source>
        <dbReference type="RuleBase" id="RU003515"/>
    </source>
</evidence>
<dbReference type="PANTHER" id="PTHR10954:SF18">
    <property type="entry name" value="RIBONUCLEASE HII"/>
    <property type="match status" value="1"/>
</dbReference>
<keyword evidence="5" id="KW-0963">Cytoplasm</keyword>
<dbReference type="InterPro" id="IPR012337">
    <property type="entry name" value="RNaseH-like_sf"/>
</dbReference>
<dbReference type="Proteomes" id="UP000789901">
    <property type="component" value="Unassembled WGS sequence"/>
</dbReference>
<dbReference type="CDD" id="cd07182">
    <property type="entry name" value="RNase_HII_bacteria_HII_like"/>
    <property type="match status" value="1"/>
</dbReference>
<feature type="binding site" evidence="11">
    <location>
        <position position="95"/>
    </location>
    <ligand>
        <name>a divalent metal cation</name>
        <dbReference type="ChEBI" id="CHEBI:60240"/>
    </ligand>
</feature>
<comment type="caution">
    <text evidence="14">The sequence shown here is derived from an EMBL/GenBank/DDBJ whole genome shotgun (WGS) entry which is preliminary data.</text>
</comment>
<evidence type="ECO:0000256" key="2">
    <source>
        <dbReference type="ARBA" id="ARBA00001946"/>
    </source>
</evidence>
<dbReference type="InterPro" id="IPR036397">
    <property type="entry name" value="RNaseH_sf"/>
</dbReference>
<comment type="cofactor">
    <cofactor evidence="11">
        <name>Mn(2+)</name>
        <dbReference type="ChEBI" id="CHEBI:29035"/>
    </cofactor>
    <cofactor evidence="11">
        <name>Mg(2+)</name>
        <dbReference type="ChEBI" id="CHEBI:18420"/>
    </cofactor>
    <text evidence="11">Manganese or magnesium. Binds 1 divalent metal ion per monomer in the absence of substrate. May bind a second metal ion after substrate binding.</text>
</comment>
<organism evidence="14 15">
    <name type="scientific">Gigaspora margarita</name>
    <dbReference type="NCBI Taxonomy" id="4874"/>
    <lineage>
        <taxon>Eukaryota</taxon>
        <taxon>Fungi</taxon>
        <taxon>Fungi incertae sedis</taxon>
        <taxon>Mucoromycota</taxon>
        <taxon>Glomeromycotina</taxon>
        <taxon>Glomeromycetes</taxon>
        <taxon>Diversisporales</taxon>
        <taxon>Gigasporaceae</taxon>
        <taxon>Gigaspora</taxon>
    </lineage>
</organism>
<keyword evidence="15" id="KW-1185">Reference proteome</keyword>
<dbReference type="InterPro" id="IPR024567">
    <property type="entry name" value="RNase_HII/HIII_dom"/>
</dbReference>
<evidence type="ECO:0000256" key="6">
    <source>
        <dbReference type="ARBA" id="ARBA00022722"/>
    </source>
</evidence>
<evidence type="ECO:0000259" key="13">
    <source>
        <dbReference type="PROSITE" id="PS51975"/>
    </source>
</evidence>
<reference evidence="14 15" key="1">
    <citation type="submission" date="2021-06" db="EMBL/GenBank/DDBJ databases">
        <authorList>
            <person name="Kallberg Y."/>
            <person name="Tangrot J."/>
            <person name="Rosling A."/>
        </authorList>
    </citation>
    <scope>NUCLEOTIDE SEQUENCE [LARGE SCALE GENOMIC DNA]</scope>
    <source>
        <strain evidence="14 15">120-4 pot B 10/14</strain>
    </source>
</reference>
<feature type="binding site" evidence="11">
    <location>
        <position position="15"/>
    </location>
    <ligand>
        <name>a divalent metal cation</name>
        <dbReference type="ChEBI" id="CHEBI:60240"/>
    </ligand>
</feature>
<feature type="domain" description="RNase H type-2" evidence="13">
    <location>
        <begin position="8"/>
        <end position="194"/>
    </location>
</feature>
<sequence>MVTLKSSINETNIDEAGRGALAGPLVVAAVILPINFQSPFIQDSKILTPQQRNLTYQIIKKKVQIEEKNPLQATKEAMAEVLGSLHNIPDLALVDGREKITVSGIRTRSIIGGDRKSINIAAASIMAKVIRDTALFHYGICDLHRKTYEPIKMGEEKIVLSKQEALQMAQEKNLSLLCVAPTANPPVCKLVDYQKYLFALKKKKTKKTGLNKEIHRGLLVKVRLLRKNREKLSPELAQDKCQKLIAELKAQSAKIELQGPKMKLRLVSRNEIRAFVSKALETLREEIANHKASTIFVIVITFLLAQLEVKVFCDKEMGGLQRLDEKFGKVNREGTAENKLLAKITKMEETAKDPEEKTELERLISGLKKQIETDRAVSHQVDADYMKKPGNDFVDLKIPYYIFKQFHENEDGYFWQNEFIGLDKDAADHKKKEFIEIVNKEFERFIKEMKKPGPEELKKIEEKGKNPEES</sequence>
<accession>A0ABN7V3R0</accession>
<gene>
    <name evidence="14" type="ORF">GMARGA_LOCUS13923</name>
</gene>
<evidence type="ECO:0000313" key="14">
    <source>
        <dbReference type="EMBL" id="CAG8725836.1"/>
    </source>
</evidence>
<evidence type="ECO:0000256" key="7">
    <source>
        <dbReference type="ARBA" id="ARBA00022723"/>
    </source>
</evidence>
<evidence type="ECO:0000256" key="4">
    <source>
        <dbReference type="ARBA" id="ARBA00007383"/>
    </source>
</evidence>
<evidence type="ECO:0000256" key="1">
    <source>
        <dbReference type="ARBA" id="ARBA00000077"/>
    </source>
</evidence>
<dbReference type="PANTHER" id="PTHR10954">
    <property type="entry name" value="RIBONUCLEASE H2 SUBUNIT A"/>
    <property type="match status" value="1"/>
</dbReference>
<comment type="cofactor">
    <cofactor evidence="2">
        <name>Mg(2+)</name>
        <dbReference type="ChEBI" id="CHEBI:18420"/>
    </cofactor>
</comment>
<dbReference type="Pfam" id="PF01351">
    <property type="entry name" value="RNase_HII"/>
    <property type="match status" value="1"/>
</dbReference>
<dbReference type="InterPro" id="IPR036787">
    <property type="entry name" value="T_IF-3_N_sf"/>
</dbReference>